<keyword evidence="7 9" id="KW-0411">Iron-sulfur</keyword>
<dbReference type="GO" id="GO:0005506">
    <property type="term" value="F:iron ion binding"/>
    <property type="evidence" value="ECO:0007669"/>
    <property type="project" value="UniProtKB-UniRule"/>
</dbReference>
<dbReference type="SUPFAM" id="SSF51717">
    <property type="entry name" value="Dihydropteroate synthetase-like"/>
    <property type="match status" value="1"/>
</dbReference>
<dbReference type="Proteomes" id="UP000186940">
    <property type="component" value="Unassembled WGS sequence"/>
</dbReference>
<feature type="binding site" evidence="10">
    <location>
        <begin position="389"/>
        <end position="392"/>
    </location>
    <ligand>
        <name>5-methoxybenzimidazolylcob(I)amide</name>
        <dbReference type="ChEBI" id="CHEBI:157765"/>
    </ligand>
</feature>
<comment type="cofactor">
    <cofactor evidence="9">
        <name>[4Fe-4S] cluster</name>
        <dbReference type="ChEBI" id="CHEBI:49883"/>
    </cofactor>
    <text evidence="9">Binds 1 [4Fe-4S] cluster.</text>
</comment>
<evidence type="ECO:0000256" key="5">
    <source>
        <dbReference type="ARBA" id="ARBA00022994"/>
    </source>
</evidence>
<dbReference type="InterPro" id="IPR007202">
    <property type="entry name" value="4Fe-4S_dom"/>
</dbReference>
<comment type="catalytic activity">
    <reaction evidence="9">
        <text>5,6,7,8-tetrahydrosarcinapterin + methyl-Co(III)-[corrinoid Fe-S protein] = 5-methyltetrahydrosarcinapterin + Co(I)-[corrinoid Fe-S protein] + H(+)</text>
        <dbReference type="Rhea" id="RHEA:45196"/>
        <dbReference type="Rhea" id="RHEA-COMP:11110"/>
        <dbReference type="Rhea" id="RHEA-COMP:11111"/>
        <dbReference type="ChEBI" id="CHEBI:15378"/>
        <dbReference type="ChEBI" id="CHEBI:59924"/>
        <dbReference type="ChEBI" id="CHEBI:64267"/>
        <dbReference type="ChEBI" id="CHEBI:85033"/>
        <dbReference type="ChEBI" id="CHEBI:85035"/>
        <dbReference type="EC" id="2.1.1.245"/>
    </reaction>
</comment>
<dbReference type="EC" id="2.1.1.245" evidence="9"/>
<dbReference type="InterPro" id="IPR023427">
    <property type="entry name" value="AcylCoA_decarb/synth_gsu_arc"/>
</dbReference>
<feature type="binding site" evidence="9 11">
    <location>
        <position position="43"/>
    </location>
    <ligand>
        <name>[4Fe-4S] cluster</name>
        <dbReference type="ChEBI" id="CHEBI:49883"/>
    </ligand>
</feature>
<keyword evidence="1 9" id="KW-0004">4Fe-4S</keyword>
<evidence type="ECO:0000259" key="12">
    <source>
        <dbReference type="PROSITE" id="PS51656"/>
    </source>
</evidence>
<keyword evidence="4 9" id="KW-0479">Metal-binding</keyword>
<dbReference type="NCBIfam" id="NF003195">
    <property type="entry name" value="PRK04165.1"/>
    <property type="match status" value="1"/>
</dbReference>
<keyword evidence="5" id="KW-0484">Methanogenesis</keyword>
<comment type="function">
    <text evidence="9">Part of a complex that catalyzes the reversible cleavage of acetyl-CoA, allowing autotrophic growth from CO(2).</text>
</comment>
<evidence type="ECO:0000313" key="14">
    <source>
        <dbReference type="Proteomes" id="UP000186940"/>
    </source>
</evidence>
<dbReference type="AlphaFoldDB" id="A0A1F2P7N2"/>
<evidence type="ECO:0000256" key="11">
    <source>
        <dbReference type="PIRSR" id="PIRSR000376-2"/>
    </source>
</evidence>
<evidence type="ECO:0000313" key="13">
    <source>
        <dbReference type="EMBL" id="OFV67319.1"/>
    </source>
</evidence>
<dbReference type="PANTHER" id="PTHR36214">
    <property type="match status" value="1"/>
</dbReference>
<dbReference type="GO" id="GO:0032259">
    <property type="term" value="P:methylation"/>
    <property type="evidence" value="ECO:0007669"/>
    <property type="project" value="UniProtKB-KW"/>
</dbReference>
<keyword evidence="2 9" id="KW-0489">Methyltransferase</keyword>
<dbReference type="GO" id="GO:0008168">
    <property type="term" value="F:methyltransferase activity"/>
    <property type="evidence" value="ECO:0007669"/>
    <property type="project" value="UniProtKB-UniRule"/>
</dbReference>
<gene>
    <name evidence="9" type="primary">cdhE</name>
    <name evidence="13" type="ORF">SCAL_001588</name>
</gene>
<reference evidence="13" key="1">
    <citation type="submission" date="2016-05" db="EMBL/GenBank/DDBJ databases">
        <title>Microbial consortia oxidize butane by reversing methanogenesis.</title>
        <authorList>
            <person name="Laso-Perez R."/>
            <person name="Richter M."/>
            <person name="Wegener G."/>
            <person name="Musat F."/>
        </authorList>
    </citation>
    <scope>NUCLEOTIDE SEQUENCE [LARGE SCALE GENOMIC DNA]</scope>
    <source>
        <strain evidence="13">BOX2</strain>
    </source>
</reference>
<evidence type="ECO:0000256" key="1">
    <source>
        <dbReference type="ARBA" id="ARBA00022485"/>
    </source>
</evidence>
<evidence type="ECO:0000256" key="10">
    <source>
        <dbReference type="PIRSR" id="PIRSR000376-1"/>
    </source>
</evidence>
<name>A0A1F2P7N2_9EURY</name>
<dbReference type="EMBL" id="LYOS01000005">
    <property type="protein sequence ID" value="OFV67319.1"/>
    <property type="molecule type" value="Genomic_DNA"/>
</dbReference>
<evidence type="ECO:0000256" key="2">
    <source>
        <dbReference type="ARBA" id="ARBA00022603"/>
    </source>
</evidence>
<dbReference type="STRING" id="1838285.SCAL_001588"/>
<feature type="binding site" evidence="10">
    <location>
        <position position="359"/>
    </location>
    <ligand>
        <name>5-methoxybenzimidazolylcob(I)amide</name>
        <dbReference type="ChEBI" id="CHEBI:157765"/>
    </ligand>
</feature>
<dbReference type="PROSITE" id="PS51656">
    <property type="entry name" value="4FE4S"/>
    <property type="match status" value="1"/>
</dbReference>
<feature type="binding site" evidence="9 11">
    <location>
        <position position="21"/>
    </location>
    <ligand>
        <name>[4Fe-4S] cluster</name>
        <dbReference type="ChEBI" id="CHEBI:49883"/>
    </ligand>
</feature>
<dbReference type="HAMAP" id="MF_01136">
    <property type="entry name" value="CdhE"/>
    <property type="match status" value="1"/>
</dbReference>
<evidence type="ECO:0000256" key="3">
    <source>
        <dbReference type="ARBA" id="ARBA00022679"/>
    </source>
</evidence>
<keyword evidence="6 9" id="KW-0408">Iron</keyword>
<dbReference type="Pfam" id="PF03599">
    <property type="entry name" value="CdhD"/>
    <property type="match status" value="1"/>
</dbReference>
<feature type="binding site" evidence="10">
    <location>
        <position position="365"/>
    </location>
    <ligand>
        <name>5-methoxybenzimidazolylcob(I)amide</name>
        <dbReference type="ChEBI" id="CHEBI:157765"/>
    </ligand>
</feature>
<evidence type="ECO:0000256" key="6">
    <source>
        <dbReference type="ARBA" id="ARBA00023004"/>
    </source>
</evidence>
<dbReference type="Pfam" id="PF04060">
    <property type="entry name" value="FeS"/>
    <property type="match status" value="1"/>
</dbReference>
<feature type="binding site" evidence="10">
    <location>
        <position position="454"/>
    </location>
    <ligand>
        <name>5-methoxybenzimidazolylcob(I)amide</name>
        <dbReference type="ChEBI" id="CHEBI:157765"/>
    </ligand>
</feature>
<comment type="cofactor">
    <cofactor evidence="9">
        <name>corrinoid</name>
        <dbReference type="ChEBI" id="CHEBI:33913"/>
    </cofactor>
</comment>
<sequence>MKLSSPLEVYDYLPKTNCGECGEATCMAFAAKLIERQDKLEKCKPILEDKFRKKYEELSELLAPEIKEIVLGVGERAIKIGGEDVMHRHQLTFFNETALIYDVWDTMDEADLVARVKAITDWQKFYVGDFLRLHGIAVRSASNDPAKFGACVKKVLETTPLPLVLCSFDPKVLEAGLEVAADKNPLIYAANKDNWKDVAKLVKKYNVAVTLYAPADLDLLKSMAVSFEKMGISDLVLDPGTYPTGKDLEQTLQRFLQIRRAGIVEGQKDIAYPLMSVPLTTWMVYDDPVDATYWETVLADVFTIRYADIMILHSIEPYAVMIQRTLVDNIYVDPRRPVQVDPGVKVVGNPTEESPVFMTTNFALTYYTVESDVASNNIDCYILVVDTDGIGVEAALAGGQLTSSKVKETMEKADINLEEAVTHKTLIIPGLTARISGELEDTLGWNILVGPGDSGRIPGFLEEKWPPK</sequence>
<evidence type="ECO:0000256" key="4">
    <source>
        <dbReference type="ARBA" id="ARBA00022723"/>
    </source>
</evidence>
<feature type="binding site" evidence="9 11">
    <location>
        <position position="26"/>
    </location>
    <ligand>
        <name>[4Fe-4S] cluster</name>
        <dbReference type="ChEBI" id="CHEBI:49883"/>
    </ligand>
</feature>
<dbReference type="InterPro" id="IPR016218">
    <property type="entry name" value="AcylCoA_decarb/synth_gsu"/>
</dbReference>
<evidence type="ECO:0000256" key="8">
    <source>
        <dbReference type="ARBA" id="ARBA00023285"/>
    </source>
</evidence>
<dbReference type="InterPro" id="IPR051069">
    <property type="entry name" value="ACDS_complex_subunit"/>
</dbReference>
<protein>
    <recommendedName>
        <fullName evidence="9">Acetyl-CoA decarbonylase/synthase complex subunit gamma</fullName>
        <shortName evidence="9">ACDS complex subunit gamma</shortName>
        <ecNumber evidence="9">2.1.1.245</ecNumber>
    </recommendedName>
    <alternativeName>
        <fullName evidence="9">5-methyltetrahydrosarcinapterin:corrinoid/iron-sulfur protein Co-methyltransferase</fullName>
    </alternativeName>
    <alternativeName>
        <fullName evidence="9">ACDS complex methyltransferase</fullName>
    </alternativeName>
    <alternativeName>
        <fullName evidence="9">Corrinoid/iron-sulfur component large subunit</fullName>
    </alternativeName>
</protein>
<keyword evidence="14" id="KW-1185">Reference proteome</keyword>
<dbReference type="PANTHER" id="PTHR36214:SF3">
    <property type="entry name" value="ACETYL-COA DECARBONYLASE_SYNTHASE COMPLEX SUBUNIT GAMMA"/>
    <property type="match status" value="1"/>
</dbReference>
<evidence type="ECO:0000256" key="7">
    <source>
        <dbReference type="ARBA" id="ARBA00023014"/>
    </source>
</evidence>
<dbReference type="GO" id="GO:0015948">
    <property type="term" value="P:methanogenesis"/>
    <property type="evidence" value="ECO:0007669"/>
    <property type="project" value="UniProtKB-KW"/>
</dbReference>
<organism evidence="13 14">
    <name type="scientific">Candidatus Syntropharchaeum caldarium</name>
    <dbReference type="NCBI Taxonomy" id="1838285"/>
    <lineage>
        <taxon>Archaea</taxon>
        <taxon>Methanobacteriati</taxon>
        <taxon>Methanobacteriota</taxon>
        <taxon>Stenosarchaea group</taxon>
        <taxon>Methanomicrobia</taxon>
        <taxon>Methanosarcinales</taxon>
        <taxon>ANME-2 cluster</taxon>
        <taxon>Candidatus Syntropharchaeum</taxon>
    </lineage>
</organism>
<accession>A0A1F2P7N2</accession>
<dbReference type="GO" id="GO:0051539">
    <property type="term" value="F:4 iron, 4 sulfur cluster binding"/>
    <property type="evidence" value="ECO:0007669"/>
    <property type="project" value="UniProtKB-KW"/>
</dbReference>
<feature type="domain" description="4Fe-4S" evidence="12">
    <location>
        <begin position="1"/>
        <end position="60"/>
    </location>
</feature>
<dbReference type="Gene3D" id="3.20.20.20">
    <property type="entry name" value="Dihydropteroate synthase-like"/>
    <property type="match status" value="1"/>
</dbReference>
<feature type="binding site" evidence="9 11">
    <location>
        <position position="18"/>
    </location>
    <ligand>
        <name>[4Fe-4S] cluster</name>
        <dbReference type="ChEBI" id="CHEBI:49883"/>
    </ligand>
</feature>
<dbReference type="PIRSF" id="PIRSF000376">
    <property type="entry name" value="AcCoA_decarb_gamma"/>
    <property type="match status" value="1"/>
</dbReference>
<keyword evidence="3 9" id="KW-0808">Transferase</keyword>
<dbReference type="PATRIC" id="fig|1838285.3.peg.1612"/>
<evidence type="ECO:0000256" key="9">
    <source>
        <dbReference type="HAMAP-Rule" id="MF_01136"/>
    </source>
</evidence>
<proteinExistence type="inferred from homology"/>
<dbReference type="Gene3D" id="3.40.50.11600">
    <property type="match status" value="1"/>
</dbReference>
<dbReference type="InterPro" id="IPR011005">
    <property type="entry name" value="Dihydropteroate_synth-like_sf"/>
</dbReference>
<comment type="subunit">
    <text evidence="9">Heterodimer of delta and gamma chains. The ACDS complex is made up of alpha, epsilon, beta, gamma and delta chains with a probable stoichiometry of (alpha(2)epsilon(2))(4)-beta(8)-(gamma(1)delta(1))(8).</text>
</comment>
<dbReference type="InterPro" id="IPR016041">
    <property type="entry name" value="Ac-CoA_synth_d_su_TIM-brl"/>
</dbReference>
<comment type="caution">
    <text evidence="13">The sequence shown here is derived from an EMBL/GenBank/DDBJ whole genome shotgun (WGS) entry which is preliminary data.</text>
</comment>
<keyword evidence="8 9" id="KW-0170">Cobalt</keyword>
<dbReference type="GO" id="GO:0046356">
    <property type="term" value="P:acetyl-CoA catabolic process"/>
    <property type="evidence" value="ECO:0007669"/>
    <property type="project" value="InterPro"/>
</dbReference>